<evidence type="ECO:0000259" key="1">
    <source>
        <dbReference type="Pfam" id="PF24722"/>
    </source>
</evidence>
<dbReference type="Pfam" id="PF24722">
    <property type="entry name" value="DUF7674"/>
    <property type="match status" value="1"/>
</dbReference>
<sequence>MLERLAERVPVLRGRVAAYLAAPEGTPSAHGFVAHVAREIVEVPGVWPAGDVRQVLDFFESEWGVDERVDALIELSSVEVLVDHKADVRELLGPKLGVEFERQTLGYVIGRAEDLFLGRLLGALLFLRAAWDRDHEFYEEHKAEGFFRPPSPGTFMIEIAVDAVHRYRAGGVEEAEQLRALFAFMESEVGDPATERLVDEFVEMLPEPGRGDDDVLDMLGPRLRSLRDEQVRREDESASEAEARFLYRMADEVPYLRDRLREHFGRFRRPLGHVFVGEIVFEVFELYAAGEVERVRPLLDFLEREFGYDDEVDNVIAVSFVEMLPDPGETGFGIEAVLGPKLRGEVASQRAWGEERMRELAAVRKVPPADGIASR</sequence>
<organism evidence="2 3">
    <name type="scientific">Kribbella pittospori</name>
    <dbReference type="NCBI Taxonomy" id="722689"/>
    <lineage>
        <taxon>Bacteria</taxon>
        <taxon>Bacillati</taxon>
        <taxon>Actinomycetota</taxon>
        <taxon>Actinomycetes</taxon>
        <taxon>Propionibacteriales</taxon>
        <taxon>Kribbellaceae</taxon>
        <taxon>Kribbella</taxon>
    </lineage>
</organism>
<keyword evidence="3" id="KW-1185">Reference proteome</keyword>
<evidence type="ECO:0000313" key="2">
    <source>
        <dbReference type="EMBL" id="TCC58668.1"/>
    </source>
</evidence>
<comment type="caution">
    <text evidence="2">The sequence shown here is derived from an EMBL/GenBank/DDBJ whole genome shotgun (WGS) entry which is preliminary data.</text>
</comment>
<dbReference type="AlphaFoldDB" id="A0A4R0KKU7"/>
<protein>
    <recommendedName>
        <fullName evidence="1">DUF7674 domain-containing protein</fullName>
    </recommendedName>
</protein>
<dbReference type="InterPro" id="IPR056091">
    <property type="entry name" value="DUF7674"/>
</dbReference>
<evidence type="ECO:0000313" key="3">
    <source>
        <dbReference type="Proteomes" id="UP000291144"/>
    </source>
</evidence>
<dbReference type="RefSeq" id="WP_238164242.1">
    <property type="nucleotide sequence ID" value="NZ_SJKB01000008.1"/>
</dbReference>
<dbReference type="Proteomes" id="UP000291144">
    <property type="component" value="Unassembled WGS sequence"/>
</dbReference>
<gene>
    <name evidence="2" type="ORF">E0H73_25455</name>
</gene>
<name>A0A4R0KKU7_9ACTN</name>
<proteinExistence type="predicted"/>
<accession>A0A4R0KKU7</accession>
<reference evidence="2 3" key="1">
    <citation type="submission" date="2019-02" db="EMBL/GenBank/DDBJ databases">
        <title>Kribbella capetownensis sp. nov. and Kribbella speibonae sp. nov., isolated from soil.</title>
        <authorList>
            <person name="Curtis S.M."/>
            <person name="Norton I."/>
            <person name="Everest G.J."/>
            <person name="Meyers P.R."/>
        </authorList>
    </citation>
    <scope>NUCLEOTIDE SEQUENCE [LARGE SCALE GENOMIC DNA]</scope>
    <source>
        <strain evidence="2 3">NRRL B-24813</strain>
    </source>
</reference>
<feature type="domain" description="DUF7674" evidence="1">
    <location>
        <begin position="249"/>
        <end position="348"/>
    </location>
</feature>
<dbReference type="EMBL" id="SJKB01000008">
    <property type="protein sequence ID" value="TCC58668.1"/>
    <property type="molecule type" value="Genomic_DNA"/>
</dbReference>